<feature type="domain" description="Rad51-like C-terminal" evidence="3">
    <location>
        <begin position="35"/>
        <end position="145"/>
    </location>
</feature>
<dbReference type="GO" id="GO:0042148">
    <property type="term" value="P:DNA strand invasion"/>
    <property type="evidence" value="ECO:0007669"/>
    <property type="project" value="TreeGrafter"/>
</dbReference>
<comment type="subcellular location">
    <subcellularLocation>
        <location evidence="1">Nucleus</location>
    </subcellularLocation>
</comment>
<name>A0A0B6YMB8_9EUPU</name>
<dbReference type="GO" id="GO:0000723">
    <property type="term" value="P:telomere maintenance"/>
    <property type="evidence" value="ECO:0007669"/>
    <property type="project" value="TreeGrafter"/>
</dbReference>
<keyword evidence="2" id="KW-0539">Nucleus</keyword>
<dbReference type="GO" id="GO:0005657">
    <property type="term" value="C:replication fork"/>
    <property type="evidence" value="ECO:0007669"/>
    <property type="project" value="TreeGrafter"/>
</dbReference>
<dbReference type="InterPro" id="IPR027417">
    <property type="entry name" value="P-loop_NTPase"/>
</dbReference>
<dbReference type="Pfam" id="PF08423">
    <property type="entry name" value="Rad51"/>
    <property type="match status" value="1"/>
</dbReference>
<proteinExistence type="predicted"/>
<evidence type="ECO:0000313" key="4">
    <source>
        <dbReference type="EMBL" id="CEK56635.1"/>
    </source>
</evidence>
<organism evidence="4">
    <name type="scientific">Arion vulgaris</name>
    <dbReference type="NCBI Taxonomy" id="1028688"/>
    <lineage>
        <taxon>Eukaryota</taxon>
        <taxon>Metazoa</taxon>
        <taxon>Spiralia</taxon>
        <taxon>Lophotrochozoa</taxon>
        <taxon>Mollusca</taxon>
        <taxon>Gastropoda</taxon>
        <taxon>Heterobranchia</taxon>
        <taxon>Euthyneura</taxon>
        <taxon>Panpulmonata</taxon>
        <taxon>Eupulmonata</taxon>
        <taxon>Stylommatophora</taxon>
        <taxon>Helicina</taxon>
        <taxon>Arionoidea</taxon>
        <taxon>Arionidae</taxon>
        <taxon>Arion</taxon>
    </lineage>
</organism>
<dbReference type="GO" id="GO:0033063">
    <property type="term" value="C:Rad51B-Rad51C-Rad51D-XRCC2 complex"/>
    <property type="evidence" value="ECO:0007669"/>
    <property type="project" value="TreeGrafter"/>
</dbReference>
<evidence type="ECO:0000259" key="3">
    <source>
        <dbReference type="Pfam" id="PF08423"/>
    </source>
</evidence>
<dbReference type="AlphaFoldDB" id="A0A0B6YMB8"/>
<dbReference type="GO" id="GO:0007131">
    <property type="term" value="P:reciprocal meiotic recombination"/>
    <property type="evidence" value="ECO:0007669"/>
    <property type="project" value="TreeGrafter"/>
</dbReference>
<evidence type="ECO:0000256" key="2">
    <source>
        <dbReference type="ARBA" id="ARBA00023242"/>
    </source>
</evidence>
<accession>A0A0B6YMB8</accession>
<reference evidence="4" key="1">
    <citation type="submission" date="2014-12" db="EMBL/GenBank/DDBJ databases">
        <title>Insight into the proteome of Arion vulgaris.</title>
        <authorList>
            <person name="Aradska J."/>
            <person name="Bulat T."/>
            <person name="Smidak R."/>
            <person name="Sarate P."/>
            <person name="Gangsoo J."/>
            <person name="Sialana F."/>
            <person name="Bilban M."/>
            <person name="Lubec G."/>
        </authorList>
    </citation>
    <scope>NUCLEOTIDE SEQUENCE</scope>
    <source>
        <tissue evidence="4">Skin</tissue>
    </source>
</reference>
<dbReference type="GO" id="GO:0000724">
    <property type="term" value="P:double-strand break repair via homologous recombination"/>
    <property type="evidence" value="ECO:0007669"/>
    <property type="project" value="TreeGrafter"/>
</dbReference>
<feature type="non-terminal residue" evidence="4">
    <location>
        <position position="179"/>
    </location>
</feature>
<dbReference type="Gene3D" id="3.40.50.300">
    <property type="entry name" value="P-loop containing nucleotide triphosphate hydrolases"/>
    <property type="match status" value="1"/>
</dbReference>
<protein>
    <recommendedName>
        <fullName evidence="3">Rad51-like C-terminal domain-containing protein</fullName>
    </recommendedName>
</protein>
<evidence type="ECO:0000256" key="1">
    <source>
        <dbReference type="ARBA" id="ARBA00004123"/>
    </source>
</evidence>
<dbReference type="GO" id="GO:0005815">
    <property type="term" value="C:microtubule organizing center"/>
    <property type="evidence" value="ECO:0007669"/>
    <property type="project" value="TreeGrafter"/>
</dbReference>
<dbReference type="EMBL" id="HACG01009770">
    <property type="protein sequence ID" value="CEK56635.1"/>
    <property type="molecule type" value="Transcribed_RNA"/>
</dbReference>
<feature type="non-terminal residue" evidence="4">
    <location>
        <position position="1"/>
    </location>
</feature>
<dbReference type="SUPFAM" id="SSF52540">
    <property type="entry name" value="P-loop containing nucleoside triphosphate hydrolases"/>
    <property type="match status" value="1"/>
</dbReference>
<dbReference type="InterPro" id="IPR051988">
    <property type="entry name" value="HRR_RAD51_Paralog"/>
</dbReference>
<dbReference type="InterPro" id="IPR013632">
    <property type="entry name" value="Rad51_C"/>
</dbReference>
<dbReference type="PANTHER" id="PTHR46457">
    <property type="entry name" value="DNA REPAIR PROTEIN RAD51 HOMOLOG 4"/>
    <property type="match status" value="1"/>
</dbReference>
<sequence>SSAVSTECLVSVLAEDLNRLSMNEKTEEVLVSRLKQIQYIQVYDVFDLFAALDMLMMQWSSKGQASKLVIVDNVASVMYPIMGGNIGLSQGLLSQIGIKLKQLAVEFSLAVLITNSMTSSYKGSEKKPALGKAWSHVPHTRMTISRFADPQSQDHSLRNVLLIKSARQQTPSQTVVCLK</sequence>
<dbReference type="GO" id="GO:0003697">
    <property type="term" value="F:single-stranded DNA binding"/>
    <property type="evidence" value="ECO:0007669"/>
    <property type="project" value="TreeGrafter"/>
</dbReference>
<dbReference type="GO" id="GO:0008094">
    <property type="term" value="F:ATP-dependent activity, acting on DNA"/>
    <property type="evidence" value="ECO:0007669"/>
    <property type="project" value="TreeGrafter"/>
</dbReference>
<dbReference type="PANTHER" id="PTHR46457:SF1">
    <property type="entry name" value="DNA REPAIR PROTEIN RAD51 HOMOLOG 4"/>
    <property type="match status" value="1"/>
</dbReference>
<dbReference type="GO" id="GO:0000400">
    <property type="term" value="F:four-way junction DNA binding"/>
    <property type="evidence" value="ECO:0007669"/>
    <property type="project" value="TreeGrafter"/>
</dbReference>
<gene>
    <name evidence="4" type="primary">ORF28126</name>
</gene>